<dbReference type="Gene3D" id="3.30.710.10">
    <property type="entry name" value="Potassium Channel Kv1.1, Chain A"/>
    <property type="match status" value="1"/>
</dbReference>
<dbReference type="AlphaFoldDB" id="A0A8H6WQC1"/>
<evidence type="ECO:0000259" key="1">
    <source>
        <dbReference type="PROSITE" id="PS50097"/>
    </source>
</evidence>
<dbReference type="OrthoDB" id="3220652at2759"/>
<protein>
    <submittedName>
        <fullName evidence="2">BTB domain-containing protein</fullName>
    </submittedName>
</protein>
<feature type="domain" description="BTB" evidence="1">
    <location>
        <begin position="25"/>
        <end position="90"/>
    </location>
</feature>
<gene>
    <name evidence="2" type="ORF">HMN09_00151400</name>
</gene>
<dbReference type="Proteomes" id="UP000613580">
    <property type="component" value="Unassembled WGS sequence"/>
</dbReference>
<dbReference type="EMBL" id="JACAZE010000002">
    <property type="protein sequence ID" value="KAF7320664.1"/>
    <property type="molecule type" value="Genomic_DNA"/>
</dbReference>
<dbReference type="InterPro" id="IPR011333">
    <property type="entry name" value="SKP1/BTB/POZ_sf"/>
</dbReference>
<evidence type="ECO:0000313" key="3">
    <source>
        <dbReference type="Proteomes" id="UP000613580"/>
    </source>
</evidence>
<proteinExistence type="predicted"/>
<name>A0A8H6WQC1_MYCCL</name>
<organism evidence="2 3">
    <name type="scientific">Mycena chlorophos</name>
    <name type="common">Agaric fungus</name>
    <name type="synonym">Agaricus chlorophos</name>
    <dbReference type="NCBI Taxonomy" id="658473"/>
    <lineage>
        <taxon>Eukaryota</taxon>
        <taxon>Fungi</taxon>
        <taxon>Dikarya</taxon>
        <taxon>Basidiomycota</taxon>
        <taxon>Agaricomycotina</taxon>
        <taxon>Agaricomycetes</taxon>
        <taxon>Agaricomycetidae</taxon>
        <taxon>Agaricales</taxon>
        <taxon>Marasmiineae</taxon>
        <taxon>Mycenaceae</taxon>
        <taxon>Mycena</taxon>
    </lineage>
</organism>
<reference evidence="2" key="1">
    <citation type="submission" date="2020-05" db="EMBL/GenBank/DDBJ databases">
        <title>Mycena genomes resolve the evolution of fungal bioluminescence.</title>
        <authorList>
            <person name="Tsai I.J."/>
        </authorList>
    </citation>
    <scope>NUCLEOTIDE SEQUENCE</scope>
    <source>
        <strain evidence="2">110903Hualien_Pintung</strain>
    </source>
</reference>
<evidence type="ECO:0000313" key="2">
    <source>
        <dbReference type="EMBL" id="KAF7320664.1"/>
    </source>
</evidence>
<comment type="caution">
    <text evidence="2">The sequence shown here is derived from an EMBL/GenBank/DDBJ whole genome shotgun (WGS) entry which is preliminary data.</text>
</comment>
<accession>A0A8H6WQC1</accession>
<dbReference type="InterPro" id="IPR000210">
    <property type="entry name" value="BTB/POZ_dom"/>
</dbReference>
<dbReference type="SUPFAM" id="SSF54695">
    <property type="entry name" value="POZ domain"/>
    <property type="match status" value="1"/>
</dbReference>
<keyword evidence="3" id="KW-1185">Reference proteome</keyword>
<sequence length="380" mass="42010">MLATAPSTPSVLTTLTRSPLWFSDGNIVLVARGVGFKVHQGQLARHSEVFADVFSIPQPPEQDLVEGCAWVELYDSPDDVLYFLSALYDGLYFHAPQASDFPVLAGVLRLSTKYLVDHLRLRCIARLESEWPSTLAGWDAREQSATNPLGHYAPRIICAHPILIIDLALELNVPSLLPAAMYDLARYGPSKILAGTPSIAHLPLIAPANADVKEQQQEQVDTPSPQQMTLTPEFLIETFRGRELAQRYLADFINAHLDDRDPSPDCDFAECDLDPIPSRQCRESFYFIMLNMLRAVGGITCGRDADPLFSLVQGVNMLSRTDFSSGGSGGKQCGLRMCMPCKVDFAKCVQKAREEVWSEMPGWFGLKVGMKVGEGDMDQE</sequence>
<dbReference type="PROSITE" id="PS50097">
    <property type="entry name" value="BTB"/>
    <property type="match status" value="1"/>
</dbReference>
<dbReference type="SMART" id="SM00225">
    <property type="entry name" value="BTB"/>
    <property type="match status" value="1"/>
</dbReference>